<dbReference type="GO" id="GO:0020037">
    <property type="term" value="F:heme binding"/>
    <property type="evidence" value="ECO:0007669"/>
    <property type="project" value="InterPro"/>
</dbReference>
<keyword evidence="2 7" id="KW-0349">Heme</keyword>
<dbReference type="EMBL" id="CP139487">
    <property type="protein sequence ID" value="WPU64986.1"/>
    <property type="molecule type" value="Genomic_DNA"/>
</dbReference>
<dbReference type="GO" id="GO:0016705">
    <property type="term" value="F:oxidoreductase activity, acting on paired donors, with incorporation or reduction of molecular oxygen"/>
    <property type="evidence" value="ECO:0007669"/>
    <property type="project" value="InterPro"/>
</dbReference>
<reference evidence="8 9" key="1">
    <citation type="submission" date="2023-11" db="EMBL/GenBank/DDBJ databases">
        <title>Peredibacter starrii A3.12.</title>
        <authorList>
            <person name="Mitchell R.J."/>
        </authorList>
    </citation>
    <scope>NUCLEOTIDE SEQUENCE [LARGE SCALE GENOMIC DNA]</scope>
    <source>
        <strain evidence="8 9">A3.12</strain>
    </source>
</reference>
<protein>
    <submittedName>
        <fullName evidence="8">Cytochrome P450</fullName>
    </submittedName>
</protein>
<dbReference type="GO" id="GO:0005506">
    <property type="term" value="F:iron ion binding"/>
    <property type="evidence" value="ECO:0007669"/>
    <property type="project" value="InterPro"/>
</dbReference>
<dbReference type="PRINTS" id="PR00465">
    <property type="entry name" value="EP450IV"/>
</dbReference>
<dbReference type="PANTHER" id="PTHR24291">
    <property type="entry name" value="CYTOCHROME P450 FAMILY 4"/>
    <property type="match status" value="1"/>
</dbReference>
<dbReference type="InterPro" id="IPR050196">
    <property type="entry name" value="Cytochrome_P450_Monoox"/>
</dbReference>
<proteinExistence type="inferred from homology"/>
<evidence type="ECO:0000256" key="2">
    <source>
        <dbReference type="ARBA" id="ARBA00022617"/>
    </source>
</evidence>
<keyword evidence="9" id="KW-1185">Reference proteome</keyword>
<keyword evidence="6" id="KW-0503">Monooxygenase</keyword>
<dbReference type="Gene3D" id="1.10.630.10">
    <property type="entry name" value="Cytochrome P450"/>
    <property type="match status" value="1"/>
</dbReference>
<gene>
    <name evidence="8" type="ORF">SOO65_20020</name>
</gene>
<dbReference type="SUPFAM" id="SSF48264">
    <property type="entry name" value="Cytochrome P450"/>
    <property type="match status" value="1"/>
</dbReference>
<dbReference type="GO" id="GO:0004497">
    <property type="term" value="F:monooxygenase activity"/>
    <property type="evidence" value="ECO:0007669"/>
    <property type="project" value="UniProtKB-KW"/>
</dbReference>
<comment type="cofactor">
    <cofactor evidence="7">
        <name>heme</name>
        <dbReference type="ChEBI" id="CHEBI:30413"/>
    </cofactor>
</comment>
<evidence type="ECO:0000256" key="6">
    <source>
        <dbReference type="ARBA" id="ARBA00023033"/>
    </source>
</evidence>
<dbReference type="InterPro" id="IPR036396">
    <property type="entry name" value="Cyt_P450_sf"/>
</dbReference>
<comment type="similarity">
    <text evidence="1">Belongs to the cytochrome P450 family.</text>
</comment>
<sequence length="434" mass="51027">MSYFESYATLKEYRRDPLGFVIKMHEKHGHRIHLNFFGKDVFIISDPQDVLHVLKTNNNGYTKGRTTKALRSFLGRGLITNDGDSWRKQHRLIRPIMNIKSVYELAPRILSTSMEFVPEIEKQTEVNAFREMNRLTWRIVLKTLFSQEITTEMDDWLEDILDLMQIVTSKTRSSIPVPFWVPTKNHQRMKKIIEKFDHHVYGIIKERREGQKKHDLLQLLIDAQEEGTAQMTDLEIRDEIMTFMMAGHETITNSMTWTLMELAKNPSYKDLLKVEADTFFKNKNFEELNAMPWHGAVIDEVMRLWPPVWVFMRQAEVPDQIGALKIPPKANVVLAPYLSHRAKDLWERPNEFWPERFLPTEKKKIVQGAFYPYGLGPRACIGAYFAGMEAKIILATLIQHFDWDMVNFEKEQRNEAGISLRPLNNILMNFRRRT</sequence>
<name>A0AAX4HNV1_9BACT</name>
<dbReference type="InterPro" id="IPR002403">
    <property type="entry name" value="Cyt_P450_E_grp-IV"/>
</dbReference>
<evidence type="ECO:0000313" key="9">
    <source>
        <dbReference type="Proteomes" id="UP001324634"/>
    </source>
</evidence>
<dbReference type="Proteomes" id="UP001324634">
    <property type="component" value="Chromosome"/>
</dbReference>
<dbReference type="PANTHER" id="PTHR24291:SF50">
    <property type="entry name" value="BIFUNCTIONAL ALBAFLAVENONE MONOOXYGENASE_TERPENE SYNTHASE"/>
    <property type="match status" value="1"/>
</dbReference>
<evidence type="ECO:0000256" key="5">
    <source>
        <dbReference type="ARBA" id="ARBA00023004"/>
    </source>
</evidence>
<keyword evidence="5 7" id="KW-0408">Iron</keyword>
<organism evidence="8 9">
    <name type="scientific">Peredibacter starrii</name>
    <dbReference type="NCBI Taxonomy" id="28202"/>
    <lineage>
        <taxon>Bacteria</taxon>
        <taxon>Pseudomonadati</taxon>
        <taxon>Bdellovibrionota</taxon>
        <taxon>Bacteriovoracia</taxon>
        <taxon>Bacteriovoracales</taxon>
        <taxon>Bacteriovoracaceae</taxon>
        <taxon>Peredibacter</taxon>
    </lineage>
</organism>
<accession>A0AAX4HNV1</accession>
<evidence type="ECO:0000256" key="3">
    <source>
        <dbReference type="ARBA" id="ARBA00022723"/>
    </source>
</evidence>
<evidence type="ECO:0000313" key="8">
    <source>
        <dbReference type="EMBL" id="WPU64986.1"/>
    </source>
</evidence>
<dbReference type="AlphaFoldDB" id="A0AAX4HNV1"/>
<evidence type="ECO:0000256" key="7">
    <source>
        <dbReference type="PIRSR" id="PIRSR602403-1"/>
    </source>
</evidence>
<feature type="binding site" description="axial binding residue" evidence="7">
    <location>
        <position position="380"/>
    </location>
    <ligand>
        <name>heme</name>
        <dbReference type="ChEBI" id="CHEBI:30413"/>
    </ligand>
    <ligandPart>
        <name>Fe</name>
        <dbReference type="ChEBI" id="CHEBI:18248"/>
    </ligandPart>
</feature>
<dbReference type="InterPro" id="IPR001128">
    <property type="entry name" value="Cyt_P450"/>
</dbReference>
<keyword evidence="4" id="KW-0560">Oxidoreductase</keyword>
<evidence type="ECO:0000256" key="4">
    <source>
        <dbReference type="ARBA" id="ARBA00023002"/>
    </source>
</evidence>
<dbReference type="PRINTS" id="PR00385">
    <property type="entry name" value="P450"/>
</dbReference>
<dbReference type="RefSeq" id="WP_321394831.1">
    <property type="nucleotide sequence ID" value="NZ_CP139487.1"/>
</dbReference>
<evidence type="ECO:0000256" key="1">
    <source>
        <dbReference type="ARBA" id="ARBA00010617"/>
    </source>
</evidence>
<dbReference type="Pfam" id="PF00067">
    <property type="entry name" value="p450"/>
    <property type="match status" value="1"/>
</dbReference>
<keyword evidence="3 7" id="KW-0479">Metal-binding</keyword>
<dbReference type="KEGG" id="psti:SOO65_20020"/>